<gene>
    <name evidence="1" type="ORF">LOK49_LG10G01035</name>
</gene>
<evidence type="ECO:0000313" key="2">
    <source>
        <dbReference type="Proteomes" id="UP001060215"/>
    </source>
</evidence>
<keyword evidence="2" id="KW-1185">Reference proteome</keyword>
<feature type="non-terminal residue" evidence="1">
    <location>
        <position position="246"/>
    </location>
</feature>
<organism evidence="1 2">
    <name type="scientific">Camellia lanceoleosa</name>
    <dbReference type="NCBI Taxonomy" id="1840588"/>
    <lineage>
        <taxon>Eukaryota</taxon>
        <taxon>Viridiplantae</taxon>
        <taxon>Streptophyta</taxon>
        <taxon>Embryophyta</taxon>
        <taxon>Tracheophyta</taxon>
        <taxon>Spermatophyta</taxon>
        <taxon>Magnoliopsida</taxon>
        <taxon>eudicotyledons</taxon>
        <taxon>Gunneridae</taxon>
        <taxon>Pentapetalae</taxon>
        <taxon>asterids</taxon>
        <taxon>Ericales</taxon>
        <taxon>Theaceae</taxon>
        <taxon>Camellia</taxon>
    </lineage>
</organism>
<accession>A0ACC0G981</accession>
<name>A0ACC0G981_9ERIC</name>
<reference evidence="1 2" key="1">
    <citation type="journal article" date="2022" name="Plant J.">
        <title>Chromosome-level genome of Camellia lanceoleosa provides a valuable resource for understanding genome evolution and self-incompatibility.</title>
        <authorList>
            <person name="Gong W."/>
            <person name="Xiao S."/>
            <person name="Wang L."/>
            <person name="Liao Z."/>
            <person name="Chang Y."/>
            <person name="Mo W."/>
            <person name="Hu G."/>
            <person name="Li W."/>
            <person name="Zhao G."/>
            <person name="Zhu H."/>
            <person name="Hu X."/>
            <person name="Ji K."/>
            <person name="Xiang X."/>
            <person name="Song Q."/>
            <person name="Yuan D."/>
            <person name="Jin S."/>
            <person name="Zhang L."/>
        </authorList>
    </citation>
    <scope>NUCLEOTIDE SEQUENCE [LARGE SCALE GENOMIC DNA]</scope>
    <source>
        <strain evidence="1">SQ_2022a</strain>
    </source>
</reference>
<evidence type="ECO:0000313" key="1">
    <source>
        <dbReference type="EMBL" id="KAI7996937.1"/>
    </source>
</evidence>
<comment type="caution">
    <text evidence="1">The sequence shown here is derived from an EMBL/GenBank/DDBJ whole genome shotgun (WGS) entry which is preliminary data.</text>
</comment>
<proteinExistence type="predicted"/>
<dbReference type="Proteomes" id="UP001060215">
    <property type="component" value="Chromosome 10"/>
</dbReference>
<dbReference type="EMBL" id="CM045767">
    <property type="protein sequence ID" value="KAI7996937.1"/>
    <property type="molecule type" value="Genomic_DNA"/>
</dbReference>
<sequence length="246" mass="27540">MGSGRRKIEIKRVEKEGQRMVTFSKRRRGLFNKARQLRCLTGADIAILTFSPAGRPYTHGEPSFDALPVGRPYTHGKPSFDALVDRYLNTAAAGEKAEEGCEAAAANHHRLSSWLDALQFDASDSIEDLEILKKGLEEIAAKVVEKIDDLKRECPNINTAKCNFTLFYLLLSKPNTTKIKKVDKMNSTIGTRTRVNLSYHRHALEYHFSLGTIWDGGQIGGPAIGRQFHDAEQRHTTTKDQVINTT</sequence>
<protein>
    <submittedName>
        <fullName evidence="1">Agamous-like MADS-box protein AGL28</fullName>
    </submittedName>
</protein>